<name>A0ABN2ADD7_9ACTN</name>
<accession>A0ABN2ADD7</accession>
<sequence length="372" mass="42092">MHAVSILNPHARDLAVVREPLRRWIERQDPALGRVEILSLTANTGGSGQSNDTFFATVAHDGGQLDLVVRCGPADVSRALFLDYDIPKQFRLMRALAEHSDVPVAPVRWFSEDPTLFGGPFYVMDFVAGDIPSDFPPCLTTPLIADATEEQQGRMWWSTVETIAKIGCTDWRRAGLQWLAPTGGRSPLEHDIDSYERLLWSGRVGSPAWPEAEEAAAWLRAHRPADEPVGLLWGDVRMPNLVFRDHWVAAVLDWEMAGLGNPEADLVTFLVYQYNVERQIDPVHSRPRPPGFGSDDETVATYEELVGRSVRHFDFYWVFATYRYLAIAQRYYMWAIDSGAMSRDEAEHRKVTGGERVRSMMQVVHKEGGRRR</sequence>
<dbReference type="SUPFAM" id="SSF56112">
    <property type="entry name" value="Protein kinase-like (PK-like)"/>
    <property type="match status" value="1"/>
</dbReference>
<dbReference type="InterPro" id="IPR011009">
    <property type="entry name" value="Kinase-like_dom_sf"/>
</dbReference>
<keyword evidence="3" id="KW-1185">Reference proteome</keyword>
<dbReference type="PANTHER" id="PTHR21310">
    <property type="entry name" value="AMINOGLYCOSIDE PHOSPHOTRANSFERASE-RELATED-RELATED"/>
    <property type="match status" value="1"/>
</dbReference>
<dbReference type="Pfam" id="PF01636">
    <property type="entry name" value="APH"/>
    <property type="match status" value="1"/>
</dbReference>
<dbReference type="PANTHER" id="PTHR21310:SF40">
    <property type="entry name" value="AMINOGLYCOSIDE PHOSPHOTRANSFERASE DOMAIN-CONTAINING PROTEIN-RELATED"/>
    <property type="match status" value="1"/>
</dbReference>
<dbReference type="Gene3D" id="3.30.200.20">
    <property type="entry name" value="Phosphorylase Kinase, domain 1"/>
    <property type="match status" value="1"/>
</dbReference>
<evidence type="ECO:0000313" key="3">
    <source>
        <dbReference type="Proteomes" id="UP001500842"/>
    </source>
</evidence>
<proteinExistence type="predicted"/>
<feature type="domain" description="Aminoglycoside phosphotransferase" evidence="1">
    <location>
        <begin position="46"/>
        <end position="274"/>
    </location>
</feature>
<protein>
    <submittedName>
        <fullName evidence="2">Phosphotransferase family protein</fullName>
    </submittedName>
</protein>
<gene>
    <name evidence="2" type="ORF">GCM10009788_20330</name>
</gene>
<dbReference type="InterPro" id="IPR041726">
    <property type="entry name" value="ACAD10_11_N"/>
</dbReference>
<evidence type="ECO:0000259" key="1">
    <source>
        <dbReference type="Pfam" id="PF01636"/>
    </source>
</evidence>
<dbReference type="Proteomes" id="UP001500842">
    <property type="component" value="Unassembled WGS sequence"/>
</dbReference>
<reference evidence="2 3" key="1">
    <citation type="journal article" date="2019" name="Int. J. Syst. Evol. Microbiol.">
        <title>The Global Catalogue of Microorganisms (GCM) 10K type strain sequencing project: providing services to taxonomists for standard genome sequencing and annotation.</title>
        <authorList>
            <consortium name="The Broad Institute Genomics Platform"/>
            <consortium name="The Broad Institute Genome Sequencing Center for Infectious Disease"/>
            <person name="Wu L."/>
            <person name="Ma J."/>
        </authorList>
    </citation>
    <scope>NUCLEOTIDE SEQUENCE [LARGE SCALE GENOMIC DNA]</scope>
    <source>
        <strain evidence="2 3">JCM 14942</strain>
    </source>
</reference>
<comment type="caution">
    <text evidence="2">The sequence shown here is derived from an EMBL/GenBank/DDBJ whole genome shotgun (WGS) entry which is preliminary data.</text>
</comment>
<dbReference type="InterPro" id="IPR051678">
    <property type="entry name" value="AGP_Transferase"/>
</dbReference>
<organism evidence="2 3">
    <name type="scientific">Nocardioides humi</name>
    <dbReference type="NCBI Taxonomy" id="449461"/>
    <lineage>
        <taxon>Bacteria</taxon>
        <taxon>Bacillati</taxon>
        <taxon>Actinomycetota</taxon>
        <taxon>Actinomycetes</taxon>
        <taxon>Propionibacteriales</taxon>
        <taxon>Nocardioidaceae</taxon>
        <taxon>Nocardioides</taxon>
    </lineage>
</organism>
<dbReference type="CDD" id="cd05154">
    <property type="entry name" value="ACAD10_11_N-like"/>
    <property type="match status" value="1"/>
</dbReference>
<evidence type="ECO:0000313" key="2">
    <source>
        <dbReference type="EMBL" id="GAA1515974.1"/>
    </source>
</evidence>
<dbReference type="Gene3D" id="3.90.1200.10">
    <property type="match status" value="1"/>
</dbReference>
<dbReference type="EMBL" id="BAAAOR010000014">
    <property type="protein sequence ID" value="GAA1515974.1"/>
    <property type="molecule type" value="Genomic_DNA"/>
</dbReference>
<dbReference type="InterPro" id="IPR002575">
    <property type="entry name" value="Aminoglycoside_PTrfase"/>
</dbReference>